<dbReference type="InterPro" id="IPR013740">
    <property type="entry name" value="Redoxin"/>
</dbReference>
<dbReference type="GO" id="GO:0016853">
    <property type="term" value="F:isomerase activity"/>
    <property type="evidence" value="ECO:0007669"/>
    <property type="project" value="UniProtKB-KW"/>
</dbReference>
<name>A0ABX2FS63_9BACT</name>
<comment type="caution">
    <text evidence="7">The sequence shown here is derived from an EMBL/GenBank/DDBJ whole genome shotgun (WGS) entry which is preliminary data.</text>
</comment>
<dbReference type="EMBL" id="JABSNP010000008">
    <property type="protein sequence ID" value="NRT19219.1"/>
    <property type="molecule type" value="Genomic_DNA"/>
</dbReference>
<dbReference type="PANTHER" id="PTHR42852">
    <property type="entry name" value="THIOL:DISULFIDE INTERCHANGE PROTEIN DSBE"/>
    <property type="match status" value="1"/>
</dbReference>
<feature type="domain" description="Thioredoxin" evidence="6">
    <location>
        <begin position="235"/>
        <end position="374"/>
    </location>
</feature>
<dbReference type="InterPro" id="IPR036249">
    <property type="entry name" value="Thioredoxin-like_sf"/>
</dbReference>
<proteinExistence type="predicted"/>
<reference evidence="7 8" key="1">
    <citation type="submission" date="2020-05" db="EMBL/GenBank/DDBJ databases">
        <title>Genomic Encyclopedia of Type Strains, Phase IV (KMG-V): Genome sequencing to study the core and pangenomes of soil and plant-associated prokaryotes.</title>
        <authorList>
            <person name="Whitman W."/>
        </authorList>
    </citation>
    <scope>NUCLEOTIDE SEQUENCE [LARGE SCALE GENOMIC DNA]</scope>
    <source>
        <strain evidence="7 8">9A</strain>
    </source>
</reference>
<sequence>MKYNLLFALLVLGAGQHIFAQTGADRLHTYRTTIAALNAADYEVQRIDTIGTSTVWTRTGQVVLQRNPKSKLLGVSFIGHRPDLGASYYYNGNVGFDLDDKAKTFRVIKDPYDQTILGSPTGQLLVEELLAIDSTYQSVTYSPSPQGGVLHLRYPDQPAVDVLNRSTDLFLDGTTGLVRAVRTSMVRGGRPWITRKLLSKVQLNAAARTQELQTPAFLAEYSPVVPAPAPVAAPSLLGRPAPPFQLLSSTKTPIKLQTYRGKVVVLDFWETSCAPCIASMPKLQQLQNTYPGQVVVIGVLLDQSKGATARAEGILHRQQATYLHVVGTPAEETAYHVTSFPHYVVVGKDGKVILDKEGGSQMEAIAAAVKSAVAN</sequence>
<evidence type="ECO:0000256" key="3">
    <source>
        <dbReference type="ARBA" id="ARBA00023157"/>
    </source>
</evidence>
<keyword evidence="3" id="KW-1015">Disulfide bond</keyword>
<feature type="chain" id="PRO_5045854348" evidence="5">
    <location>
        <begin position="21"/>
        <end position="375"/>
    </location>
</feature>
<evidence type="ECO:0000256" key="2">
    <source>
        <dbReference type="ARBA" id="ARBA00022748"/>
    </source>
</evidence>
<organism evidence="7 8">
    <name type="scientific">Hymenobacter caeli</name>
    <dbReference type="NCBI Taxonomy" id="2735894"/>
    <lineage>
        <taxon>Bacteria</taxon>
        <taxon>Pseudomonadati</taxon>
        <taxon>Bacteroidota</taxon>
        <taxon>Cytophagia</taxon>
        <taxon>Cytophagales</taxon>
        <taxon>Hymenobacteraceae</taxon>
        <taxon>Hymenobacter</taxon>
    </lineage>
</organism>
<evidence type="ECO:0000313" key="7">
    <source>
        <dbReference type="EMBL" id="NRT19219.1"/>
    </source>
</evidence>
<feature type="signal peptide" evidence="5">
    <location>
        <begin position="1"/>
        <end position="20"/>
    </location>
</feature>
<accession>A0ABX2FS63</accession>
<dbReference type="CDD" id="cd02966">
    <property type="entry name" value="TlpA_like_family"/>
    <property type="match status" value="1"/>
</dbReference>
<dbReference type="PROSITE" id="PS51352">
    <property type="entry name" value="THIOREDOXIN_2"/>
    <property type="match status" value="1"/>
</dbReference>
<evidence type="ECO:0000313" key="8">
    <source>
        <dbReference type="Proteomes" id="UP000779507"/>
    </source>
</evidence>
<comment type="subcellular location">
    <subcellularLocation>
        <location evidence="1">Cell envelope</location>
    </subcellularLocation>
</comment>
<keyword evidence="4" id="KW-0676">Redox-active center</keyword>
<dbReference type="Proteomes" id="UP000779507">
    <property type="component" value="Unassembled WGS sequence"/>
</dbReference>
<evidence type="ECO:0000256" key="1">
    <source>
        <dbReference type="ARBA" id="ARBA00004196"/>
    </source>
</evidence>
<gene>
    <name evidence="7" type="ORF">HNP98_002043</name>
</gene>
<keyword evidence="2" id="KW-0201">Cytochrome c-type biogenesis</keyword>
<dbReference type="Gene3D" id="3.40.30.10">
    <property type="entry name" value="Glutaredoxin"/>
    <property type="match status" value="1"/>
</dbReference>
<keyword evidence="5" id="KW-0732">Signal</keyword>
<dbReference type="InterPro" id="IPR050553">
    <property type="entry name" value="Thioredoxin_ResA/DsbE_sf"/>
</dbReference>
<protein>
    <submittedName>
        <fullName evidence="7">Thiol-disulfide isomerase/thioredoxin</fullName>
    </submittedName>
</protein>
<dbReference type="InterPro" id="IPR013766">
    <property type="entry name" value="Thioredoxin_domain"/>
</dbReference>
<evidence type="ECO:0000256" key="4">
    <source>
        <dbReference type="ARBA" id="ARBA00023284"/>
    </source>
</evidence>
<keyword evidence="8" id="KW-1185">Reference proteome</keyword>
<dbReference type="Pfam" id="PF08534">
    <property type="entry name" value="Redoxin"/>
    <property type="match status" value="1"/>
</dbReference>
<dbReference type="PANTHER" id="PTHR42852:SF6">
    <property type="entry name" value="THIOL:DISULFIDE INTERCHANGE PROTEIN DSBE"/>
    <property type="match status" value="1"/>
</dbReference>
<evidence type="ECO:0000259" key="6">
    <source>
        <dbReference type="PROSITE" id="PS51352"/>
    </source>
</evidence>
<dbReference type="SUPFAM" id="SSF52833">
    <property type="entry name" value="Thioredoxin-like"/>
    <property type="match status" value="1"/>
</dbReference>
<dbReference type="RefSeq" id="WP_173809953.1">
    <property type="nucleotide sequence ID" value="NZ_JABSNP010000008.1"/>
</dbReference>
<keyword evidence="7" id="KW-0413">Isomerase</keyword>
<evidence type="ECO:0000256" key="5">
    <source>
        <dbReference type="SAM" id="SignalP"/>
    </source>
</evidence>